<evidence type="ECO:0000256" key="6">
    <source>
        <dbReference type="ARBA" id="ARBA00022679"/>
    </source>
</evidence>
<evidence type="ECO:0000256" key="2">
    <source>
        <dbReference type="ARBA" id="ARBA00004496"/>
    </source>
</evidence>
<dbReference type="NCBIfam" id="NF002872">
    <property type="entry name" value="PRK03202.1"/>
    <property type="match status" value="1"/>
</dbReference>
<dbReference type="InterPro" id="IPR035966">
    <property type="entry name" value="PKF_sf"/>
</dbReference>
<dbReference type="PIRSF" id="PIRSF000532">
    <property type="entry name" value="ATP_PFK_prok"/>
    <property type="match status" value="1"/>
</dbReference>
<dbReference type="GO" id="GO:0005524">
    <property type="term" value="F:ATP binding"/>
    <property type="evidence" value="ECO:0007669"/>
    <property type="project" value="UniProtKB-KW"/>
</dbReference>
<dbReference type="EC" id="2.7.1.11" evidence="14"/>
<dbReference type="GO" id="GO:0030388">
    <property type="term" value="P:fructose 1,6-bisphosphate metabolic process"/>
    <property type="evidence" value="ECO:0007669"/>
    <property type="project" value="TreeGrafter"/>
</dbReference>
<dbReference type="GO" id="GO:0005945">
    <property type="term" value="C:6-phosphofructokinase complex"/>
    <property type="evidence" value="ECO:0007669"/>
    <property type="project" value="TreeGrafter"/>
</dbReference>
<keyword evidence="12 14" id="KW-0324">Glycolysis</keyword>
<evidence type="ECO:0000256" key="11">
    <source>
        <dbReference type="ARBA" id="ARBA00022842"/>
    </source>
</evidence>
<comment type="catalytic activity">
    <reaction evidence="13 14">
        <text>beta-D-fructose 6-phosphate + ATP = beta-D-fructose 1,6-bisphosphate + ADP + H(+)</text>
        <dbReference type="Rhea" id="RHEA:16109"/>
        <dbReference type="ChEBI" id="CHEBI:15378"/>
        <dbReference type="ChEBI" id="CHEBI:30616"/>
        <dbReference type="ChEBI" id="CHEBI:32966"/>
        <dbReference type="ChEBI" id="CHEBI:57634"/>
        <dbReference type="ChEBI" id="CHEBI:456216"/>
        <dbReference type="EC" id="2.7.1.11"/>
    </reaction>
</comment>
<feature type="binding site" description="in other chain" evidence="14">
    <location>
        <begin position="250"/>
        <end position="253"/>
    </location>
    <ligand>
        <name>substrate</name>
        <note>ligand shared between dimeric partners</note>
    </ligand>
</feature>
<feature type="binding site" description="in other chain" evidence="14">
    <location>
        <begin position="186"/>
        <end position="188"/>
    </location>
    <ligand>
        <name>ADP</name>
        <dbReference type="ChEBI" id="CHEBI:456216"/>
        <note>allosteric activator; ligand shared between dimeric partners</note>
    </ligand>
</feature>
<dbReference type="PANTHER" id="PTHR13697">
    <property type="entry name" value="PHOSPHOFRUCTOKINASE"/>
    <property type="match status" value="1"/>
</dbReference>
<comment type="pathway">
    <text evidence="3 14">Carbohydrate degradation; glycolysis; D-glyceraldehyde 3-phosphate and glycerone phosphate from D-glucose: step 3/4.</text>
</comment>
<feature type="binding site" description="in other chain" evidence="14">
    <location>
        <begin position="126"/>
        <end position="128"/>
    </location>
    <ligand>
        <name>substrate</name>
        <note>ligand shared between dimeric partners</note>
    </ligand>
</feature>
<evidence type="ECO:0000256" key="5">
    <source>
        <dbReference type="ARBA" id="ARBA00022533"/>
    </source>
</evidence>
<feature type="binding site" evidence="14">
    <location>
        <position position="163"/>
    </location>
    <ligand>
        <name>substrate</name>
        <note>ligand shared between dimeric partners</note>
    </ligand>
</feature>
<organism evidence="16 17">
    <name type="scientific">Endomicrobium proavitum</name>
    <dbReference type="NCBI Taxonomy" id="1408281"/>
    <lineage>
        <taxon>Bacteria</taxon>
        <taxon>Pseudomonadati</taxon>
        <taxon>Elusimicrobiota</taxon>
        <taxon>Endomicrobiia</taxon>
        <taxon>Endomicrobiales</taxon>
        <taxon>Endomicrobiaceae</taxon>
        <taxon>Endomicrobium</taxon>
    </lineage>
</organism>
<keyword evidence="4 14" id="KW-0963">Cytoplasm</keyword>
<dbReference type="STRING" id="1408281.Epro_0240"/>
<sequence length="320" mass="34391">MAKKIGIITSGGDAPGMNAAVRAVVRYGISLGYQMVGIRRGFKGLLEDDFATLTLRSVSGIINTGGTFLHTGRCPETKTKAGMNRAVRTIKELDLSGLIIIGGDGSLAAGNALTKFGVKVVNIPASIDNDIYGTDETIGYDTALNTAVEAIDKIRDTATSHDRIFVVEIMGREHGFLTLDVGIAAGCEFIVVPEMKPNMKKLALELTKGKERGKTSEIIAFAEGYGCSDDFADEIAKLTGLEVRVSNLGYIQRGGRPTARTRILASKFGVEAMKLFHAGKYNRLVGITNGKITSAPIQSVIKREKKFNEAEFKLLRTLSV</sequence>
<feature type="active site" description="Proton acceptor" evidence="14">
    <location>
        <position position="128"/>
    </location>
</feature>
<dbReference type="GO" id="GO:0042802">
    <property type="term" value="F:identical protein binding"/>
    <property type="evidence" value="ECO:0007669"/>
    <property type="project" value="TreeGrafter"/>
</dbReference>
<dbReference type="HAMAP" id="MF_00339">
    <property type="entry name" value="Phosphofructokinase_I_B1"/>
    <property type="match status" value="1"/>
</dbReference>
<dbReference type="GO" id="GO:0061621">
    <property type="term" value="P:canonical glycolysis"/>
    <property type="evidence" value="ECO:0007669"/>
    <property type="project" value="TreeGrafter"/>
</dbReference>
<keyword evidence="5 14" id="KW-0021">Allosteric enzyme</keyword>
<feature type="binding site" description="in other chain" evidence="14">
    <location>
        <position position="155"/>
    </location>
    <ligand>
        <name>ADP</name>
        <dbReference type="ChEBI" id="CHEBI:456216"/>
        <note>allosteric activator; ligand shared between dimeric partners</note>
    </ligand>
</feature>
<evidence type="ECO:0000256" key="7">
    <source>
        <dbReference type="ARBA" id="ARBA00022723"/>
    </source>
</evidence>
<feature type="binding site" evidence="14">
    <location>
        <begin position="103"/>
        <end position="106"/>
    </location>
    <ligand>
        <name>ATP</name>
        <dbReference type="ChEBI" id="CHEBI:30616"/>
    </ligand>
</feature>
<evidence type="ECO:0000256" key="13">
    <source>
        <dbReference type="ARBA" id="ARBA00048070"/>
    </source>
</evidence>
<accession>A0A0G3WJF1</accession>
<comment type="subcellular location">
    <subcellularLocation>
        <location evidence="2 14">Cytoplasm</location>
    </subcellularLocation>
</comment>
<dbReference type="OrthoDB" id="9802503at2"/>
<dbReference type="PRINTS" id="PR00476">
    <property type="entry name" value="PHFRCTKINASE"/>
</dbReference>
<dbReference type="GO" id="GO:0070095">
    <property type="term" value="F:fructose-6-phosphate binding"/>
    <property type="evidence" value="ECO:0007669"/>
    <property type="project" value="TreeGrafter"/>
</dbReference>
<feature type="binding site" description="in other chain" evidence="14">
    <location>
        <begin position="214"/>
        <end position="216"/>
    </location>
    <ligand>
        <name>ADP</name>
        <dbReference type="ChEBI" id="CHEBI:456216"/>
        <note>allosteric activator; ligand shared between dimeric partners</note>
    </ligand>
</feature>
<dbReference type="UniPathway" id="UPA00109">
    <property type="reaction ID" value="UER00182"/>
</dbReference>
<dbReference type="FunFam" id="3.40.50.460:FF:000002">
    <property type="entry name" value="ATP-dependent 6-phosphofructokinase"/>
    <property type="match status" value="1"/>
</dbReference>
<evidence type="ECO:0000256" key="10">
    <source>
        <dbReference type="ARBA" id="ARBA00022840"/>
    </source>
</evidence>
<comment type="caution">
    <text evidence="14">Lacks conserved residue(s) required for the propagation of feature annotation.</text>
</comment>
<reference evidence="16 17" key="1">
    <citation type="submission" date="2014-09" db="EMBL/GenBank/DDBJ databases">
        <title>Complete genome sequence of Endomicrobium proavitum.</title>
        <authorList>
            <person name="Zheng H."/>
        </authorList>
    </citation>
    <scope>NUCLEOTIDE SEQUENCE [LARGE SCALE GENOMIC DNA]</scope>
    <source>
        <strain evidence="16 17">Rsa215</strain>
    </source>
</reference>
<evidence type="ECO:0000259" key="15">
    <source>
        <dbReference type="Pfam" id="PF00365"/>
    </source>
</evidence>
<feature type="binding site" evidence="14">
    <location>
        <position position="104"/>
    </location>
    <ligand>
        <name>Mg(2+)</name>
        <dbReference type="ChEBI" id="CHEBI:18420"/>
        <note>catalytic</note>
    </ligand>
</feature>
<dbReference type="InterPro" id="IPR000023">
    <property type="entry name" value="Phosphofructokinase_dom"/>
</dbReference>
<dbReference type="PANTHER" id="PTHR13697:SF4">
    <property type="entry name" value="ATP-DEPENDENT 6-PHOSPHOFRUCTOKINASE"/>
    <property type="match status" value="1"/>
</dbReference>
<dbReference type="Gene3D" id="3.40.50.450">
    <property type="match status" value="1"/>
</dbReference>
<evidence type="ECO:0000256" key="8">
    <source>
        <dbReference type="ARBA" id="ARBA00022741"/>
    </source>
</evidence>
<dbReference type="Proteomes" id="UP000035337">
    <property type="component" value="Chromosome"/>
</dbReference>
<gene>
    <name evidence="14 16" type="primary">pfkA</name>
    <name evidence="16" type="ORF">Epro_0240</name>
</gene>
<evidence type="ECO:0000256" key="1">
    <source>
        <dbReference type="ARBA" id="ARBA00001946"/>
    </source>
</evidence>
<keyword evidence="7 14" id="KW-0479">Metal-binding</keyword>
<keyword evidence="17" id="KW-1185">Reference proteome</keyword>
<comment type="function">
    <text evidence="14">Catalyzes the phosphorylation of D-fructose 6-phosphate to fructose 1,6-bisphosphate by ATP, the first committing step of glycolysis.</text>
</comment>
<dbReference type="KEGG" id="epo:Epro_0240"/>
<dbReference type="EMBL" id="CP009498">
    <property type="protein sequence ID" value="AKL97619.1"/>
    <property type="molecule type" value="Genomic_DNA"/>
</dbReference>
<dbReference type="GO" id="GO:0006002">
    <property type="term" value="P:fructose 6-phosphate metabolic process"/>
    <property type="evidence" value="ECO:0007669"/>
    <property type="project" value="InterPro"/>
</dbReference>
<feature type="domain" description="Phosphofructokinase" evidence="15">
    <location>
        <begin position="4"/>
        <end position="275"/>
    </location>
</feature>
<feature type="binding site" description="in other chain" evidence="14">
    <location>
        <position position="223"/>
    </location>
    <ligand>
        <name>substrate</name>
        <note>ligand shared between dimeric partners</note>
    </ligand>
</feature>
<dbReference type="AlphaFoldDB" id="A0A0G3WJF1"/>
<evidence type="ECO:0000313" key="16">
    <source>
        <dbReference type="EMBL" id="AKL97619.1"/>
    </source>
</evidence>
<evidence type="ECO:0000256" key="9">
    <source>
        <dbReference type="ARBA" id="ARBA00022777"/>
    </source>
</evidence>
<feature type="binding site" description="in other chain" evidence="14">
    <location>
        <begin position="170"/>
        <end position="172"/>
    </location>
    <ligand>
        <name>substrate</name>
        <note>ligand shared between dimeric partners</note>
    </ligand>
</feature>
<evidence type="ECO:0000256" key="12">
    <source>
        <dbReference type="ARBA" id="ARBA00023152"/>
    </source>
</evidence>
<dbReference type="RefSeq" id="WP_052569834.1">
    <property type="nucleotide sequence ID" value="NZ_CP009498.1"/>
</dbReference>
<dbReference type="SUPFAM" id="SSF53784">
    <property type="entry name" value="Phosphofructokinase"/>
    <property type="match status" value="1"/>
</dbReference>
<evidence type="ECO:0000256" key="4">
    <source>
        <dbReference type="ARBA" id="ARBA00022490"/>
    </source>
</evidence>
<comment type="cofactor">
    <cofactor evidence="1 14">
        <name>Mg(2+)</name>
        <dbReference type="ChEBI" id="CHEBI:18420"/>
    </cofactor>
</comment>
<keyword evidence="8 14" id="KW-0547">Nucleotide-binding</keyword>
<evidence type="ECO:0000313" key="17">
    <source>
        <dbReference type="Proteomes" id="UP000035337"/>
    </source>
</evidence>
<feature type="binding site" evidence="14">
    <location>
        <position position="12"/>
    </location>
    <ligand>
        <name>ATP</name>
        <dbReference type="ChEBI" id="CHEBI:30616"/>
    </ligand>
</feature>
<dbReference type="Gene3D" id="3.40.50.460">
    <property type="entry name" value="Phosphofructokinase domain"/>
    <property type="match status" value="1"/>
</dbReference>
<dbReference type="GO" id="GO:0046872">
    <property type="term" value="F:metal ion binding"/>
    <property type="evidence" value="ECO:0007669"/>
    <property type="project" value="UniProtKB-KW"/>
</dbReference>
<evidence type="ECO:0000256" key="3">
    <source>
        <dbReference type="ARBA" id="ARBA00004679"/>
    </source>
</evidence>
<feature type="binding site" evidence="14">
    <location>
        <position position="244"/>
    </location>
    <ligand>
        <name>substrate</name>
        <note>ligand shared between dimeric partners</note>
    </ligand>
</feature>
<dbReference type="GO" id="GO:0003872">
    <property type="term" value="F:6-phosphofructokinase activity"/>
    <property type="evidence" value="ECO:0007669"/>
    <property type="project" value="UniProtKB-UniRule"/>
</dbReference>
<comment type="subunit">
    <text evidence="14">Homotetramer.</text>
</comment>
<proteinExistence type="inferred from homology"/>
<dbReference type="Pfam" id="PF00365">
    <property type="entry name" value="PFK"/>
    <property type="match status" value="1"/>
</dbReference>
<feature type="binding site" description="in other chain" evidence="14">
    <location>
        <position position="212"/>
    </location>
    <ligand>
        <name>ADP</name>
        <dbReference type="ChEBI" id="CHEBI:456216"/>
        <note>allosteric activator; ligand shared between dimeric partners</note>
    </ligand>
</feature>
<keyword evidence="10 14" id="KW-0067">ATP-binding</keyword>
<feature type="binding site" evidence="14">
    <location>
        <begin position="22"/>
        <end position="26"/>
    </location>
    <ligand>
        <name>ADP</name>
        <dbReference type="ChEBI" id="CHEBI:456216"/>
        <note>allosteric activator; ligand shared between dimeric partners</note>
    </ligand>
</feature>
<dbReference type="InterPro" id="IPR022953">
    <property type="entry name" value="ATP_PFK"/>
</dbReference>
<dbReference type="InterPro" id="IPR012003">
    <property type="entry name" value="ATP_PFK_prok-type"/>
</dbReference>
<feature type="binding site" evidence="14">
    <location>
        <begin position="73"/>
        <end position="74"/>
    </location>
    <ligand>
        <name>ATP</name>
        <dbReference type="ChEBI" id="CHEBI:30616"/>
    </ligand>
</feature>
<keyword evidence="11 14" id="KW-0460">Magnesium</keyword>
<dbReference type="InterPro" id="IPR012828">
    <property type="entry name" value="PFKA_ATP_prok"/>
</dbReference>
<dbReference type="PATRIC" id="fig|1408281.3.peg.249"/>
<name>A0A0G3WJF1_9BACT</name>
<evidence type="ECO:0000256" key="14">
    <source>
        <dbReference type="HAMAP-Rule" id="MF_00339"/>
    </source>
</evidence>
<comment type="activity regulation">
    <text evidence="14">Allosterically activated by ADP and other diphosphonucleosides, and allosterically inhibited by phosphoenolpyruvate.</text>
</comment>
<keyword evidence="6 14" id="KW-0808">Transferase</keyword>
<comment type="similarity">
    <text evidence="14">Belongs to the phosphofructokinase type A (PFKA) family. ATP-dependent PFK group I subfamily. Prokaryotic clade 'B1' sub-subfamily.</text>
</comment>
<protein>
    <recommendedName>
        <fullName evidence="14">ATP-dependent 6-phosphofructokinase</fullName>
        <shortName evidence="14">ATP-PFK</shortName>
        <shortName evidence="14">Phosphofructokinase</shortName>
        <ecNumber evidence="14">2.7.1.11</ecNumber>
    </recommendedName>
    <alternativeName>
        <fullName evidence="14">Phosphohexokinase</fullName>
    </alternativeName>
</protein>
<dbReference type="GO" id="GO:0048029">
    <property type="term" value="F:monosaccharide binding"/>
    <property type="evidence" value="ECO:0007669"/>
    <property type="project" value="TreeGrafter"/>
</dbReference>
<dbReference type="GO" id="GO:0016208">
    <property type="term" value="F:AMP binding"/>
    <property type="evidence" value="ECO:0007669"/>
    <property type="project" value="TreeGrafter"/>
</dbReference>
<keyword evidence="9 14" id="KW-0418">Kinase</keyword>